<sequence>MKLSDLNDTYLAAFLLLGAAAAALIVATLTGRGDLTSATLVLAGFGSFIAGVFLLALYKGEPVDPAVAALLPVQGTIGIATLIADLGVQGDALFMPPGEDGAVVEVVPAGANVPASLPAGYSYVTAADGAAVVMAPLAAPLLDHLKRSCSLEIPSDREQLCEAIVEIFGNVLEVAGPVTARFEGENLVIDLRNFTLFKGCLAVRKASPKCCTMVGCPICSLAACVAAEGLAAPCRIASAAPAGDGLQIIIEQAA</sequence>
<dbReference type="EMBL" id="JABXWR010000001">
    <property type="protein sequence ID" value="NVO67190.1"/>
    <property type="molecule type" value="Genomic_DNA"/>
</dbReference>
<feature type="transmembrane region" description="Helical" evidence="1">
    <location>
        <begin position="12"/>
        <end position="31"/>
    </location>
</feature>
<feature type="transmembrane region" description="Helical" evidence="1">
    <location>
        <begin position="38"/>
        <end position="58"/>
    </location>
</feature>
<organism evidence="3 4">
    <name type="scientific">Methanofollis tationis</name>
    <dbReference type="NCBI Taxonomy" id="81417"/>
    <lineage>
        <taxon>Archaea</taxon>
        <taxon>Methanobacteriati</taxon>
        <taxon>Methanobacteriota</taxon>
        <taxon>Stenosarchaea group</taxon>
        <taxon>Methanomicrobia</taxon>
        <taxon>Methanomicrobiales</taxon>
        <taxon>Methanomicrobiaceae</taxon>
        <taxon>Methanofollis</taxon>
    </lineage>
</organism>
<keyword evidence="1" id="KW-0472">Membrane</keyword>
<dbReference type="InterPro" id="IPR058288">
    <property type="entry name" value="DUF7982"/>
</dbReference>
<keyword evidence="1" id="KW-0812">Transmembrane</keyword>
<evidence type="ECO:0000256" key="1">
    <source>
        <dbReference type="SAM" id="Phobius"/>
    </source>
</evidence>
<reference evidence="3 4" key="1">
    <citation type="submission" date="2020-06" db="EMBL/GenBank/DDBJ databases">
        <title>Methanofollis fontis sp. nov., a methanogen isolated from marine sediments near a cold seep at Four-Way Closure Ridge offshore southwestern Taiwan.</title>
        <authorList>
            <person name="Chen S.-C."/>
            <person name="Teng N.-H."/>
            <person name="Lin Y.-S."/>
            <person name="Lai M.-C."/>
            <person name="Chen H.-H."/>
            <person name="Wang C.-C."/>
        </authorList>
    </citation>
    <scope>NUCLEOTIDE SEQUENCE [LARGE SCALE GENOMIC DNA]</scope>
    <source>
        <strain evidence="3 4">DSM 2702</strain>
    </source>
</reference>
<dbReference type="OrthoDB" id="148221at2157"/>
<dbReference type="Proteomes" id="UP000570823">
    <property type="component" value="Unassembled WGS sequence"/>
</dbReference>
<comment type="caution">
    <text evidence="3">The sequence shown here is derived from an EMBL/GenBank/DDBJ whole genome shotgun (WGS) entry which is preliminary data.</text>
</comment>
<dbReference type="RefSeq" id="WP_176788810.1">
    <property type="nucleotide sequence ID" value="NZ_JABXWR010000001.1"/>
</dbReference>
<gene>
    <name evidence="3" type="ORF">HWN36_07690</name>
</gene>
<evidence type="ECO:0000313" key="4">
    <source>
        <dbReference type="Proteomes" id="UP000570823"/>
    </source>
</evidence>
<protein>
    <recommendedName>
        <fullName evidence="2">DUF7982 domain-containing protein</fullName>
    </recommendedName>
</protein>
<dbReference type="Pfam" id="PF25939">
    <property type="entry name" value="DUF7982"/>
    <property type="match status" value="1"/>
</dbReference>
<feature type="domain" description="DUF7982" evidence="2">
    <location>
        <begin position="13"/>
        <end position="240"/>
    </location>
</feature>
<evidence type="ECO:0000313" key="3">
    <source>
        <dbReference type="EMBL" id="NVO67190.1"/>
    </source>
</evidence>
<name>A0A7K4HQK8_9EURY</name>
<proteinExistence type="predicted"/>
<dbReference type="AlphaFoldDB" id="A0A7K4HQK8"/>
<accession>A0A7K4HQK8</accession>
<evidence type="ECO:0000259" key="2">
    <source>
        <dbReference type="Pfam" id="PF25939"/>
    </source>
</evidence>
<keyword evidence="4" id="KW-1185">Reference proteome</keyword>
<keyword evidence="1" id="KW-1133">Transmembrane helix</keyword>